<feature type="transmembrane region" description="Helical" evidence="1">
    <location>
        <begin position="97"/>
        <end position="114"/>
    </location>
</feature>
<feature type="transmembrane region" description="Helical" evidence="1">
    <location>
        <begin position="74"/>
        <end position="91"/>
    </location>
</feature>
<keyword evidence="3" id="KW-1185">Reference proteome</keyword>
<organism evidence="2 3">
    <name type="scientific">Jannaschia pagri</name>
    <dbReference type="NCBI Taxonomy" id="2829797"/>
    <lineage>
        <taxon>Bacteria</taxon>
        <taxon>Pseudomonadati</taxon>
        <taxon>Pseudomonadota</taxon>
        <taxon>Alphaproteobacteria</taxon>
        <taxon>Rhodobacterales</taxon>
        <taxon>Roseobacteraceae</taxon>
        <taxon>Jannaschia</taxon>
    </lineage>
</organism>
<comment type="caution">
    <text evidence="2">The sequence shown here is derived from an EMBL/GenBank/DDBJ whole genome shotgun (WGS) entry which is preliminary data.</text>
</comment>
<evidence type="ECO:0000256" key="1">
    <source>
        <dbReference type="SAM" id="Phobius"/>
    </source>
</evidence>
<evidence type="ECO:0000313" key="2">
    <source>
        <dbReference type="EMBL" id="GIT93560.1"/>
    </source>
</evidence>
<keyword evidence="1" id="KW-0472">Membrane</keyword>
<feature type="transmembrane region" description="Helical" evidence="1">
    <location>
        <begin position="12"/>
        <end position="29"/>
    </location>
</feature>
<accession>A0ABQ4NGM0</accession>
<reference evidence="2 3" key="1">
    <citation type="submission" date="2021-05" db="EMBL/GenBank/DDBJ databases">
        <title>Bacteria Genome sequencing.</title>
        <authorList>
            <person name="Takabe Y."/>
            <person name="Nakajima Y."/>
            <person name="Suzuki S."/>
            <person name="Shiozaki T."/>
        </authorList>
    </citation>
    <scope>NUCLEOTIDE SEQUENCE [LARGE SCALE GENOMIC DNA]</scope>
    <source>
        <strain evidence="2 3">AI_62</strain>
    </source>
</reference>
<name>A0ABQ4NGM0_9RHOB</name>
<proteinExistence type="predicted"/>
<feature type="transmembrane region" description="Helical" evidence="1">
    <location>
        <begin position="35"/>
        <end position="53"/>
    </location>
</feature>
<sequence>MAAKGPQALRPIVMALHWATLPVIVAWLVGSLPSWALAGHAAGWIAITVIWGLRGGASPALTGWLRRVPQASHVALLILYGAGAVLALLDIPAARSLLIGTLGFGALHGVFNLWRSSVLGDGCIRRMTPKVLH</sequence>
<dbReference type="RefSeq" id="WP_220747091.1">
    <property type="nucleotide sequence ID" value="NZ_BPFH01000001.1"/>
</dbReference>
<evidence type="ECO:0000313" key="3">
    <source>
        <dbReference type="Proteomes" id="UP000786693"/>
    </source>
</evidence>
<dbReference type="Proteomes" id="UP000786693">
    <property type="component" value="Unassembled WGS sequence"/>
</dbReference>
<gene>
    <name evidence="2" type="ORF">JANAI62_01830</name>
</gene>
<dbReference type="EMBL" id="BPFH01000001">
    <property type="protein sequence ID" value="GIT93560.1"/>
    <property type="molecule type" value="Genomic_DNA"/>
</dbReference>
<keyword evidence="1" id="KW-1133">Transmembrane helix</keyword>
<keyword evidence="1" id="KW-0812">Transmembrane</keyword>
<protein>
    <submittedName>
        <fullName evidence="2">Uncharacterized protein</fullName>
    </submittedName>
</protein>